<keyword evidence="7" id="KW-1185">Reference proteome</keyword>
<evidence type="ECO:0000256" key="5">
    <source>
        <dbReference type="SAM" id="MobiDB-lite"/>
    </source>
</evidence>
<dbReference type="GO" id="GO:0030686">
    <property type="term" value="C:90S preribosome"/>
    <property type="evidence" value="ECO:0007669"/>
    <property type="project" value="InterPro"/>
</dbReference>
<dbReference type="Pfam" id="PF15341">
    <property type="entry name" value="SLX9"/>
    <property type="match status" value="1"/>
</dbReference>
<dbReference type="GO" id="GO:0000462">
    <property type="term" value="P:maturation of SSU-rRNA from tricistronic rRNA transcript (SSU-rRNA, 5.8S rRNA, LSU-rRNA)"/>
    <property type="evidence" value="ECO:0007669"/>
    <property type="project" value="InterPro"/>
</dbReference>
<evidence type="ECO:0000313" key="7">
    <source>
        <dbReference type="Proteomes" id="UP000799766"/>
    </source>
</evidence>
<comment type="subcellular location">
    <subcellularLocation>
        <location evidence="1">Nucleus</location>
        <location evidence="1">Nucleolus</location>
    </subcellularLocation>
</comment>
<dbReference type="Proteomes" id="UP000799766">
    <property type="component" value="Unassembled WGS sequence"/>
</dbReference>
<sequence>MAPIPPRKSNPKSSSRTAESSRPRTTYPAPTTTFTTTKKDKRAMKRSILLNKIEKSYAQPAKKRRRPSKKLVANLESLTEALPDVGEDDRDNGDGEAVVGQARIRHRSLKSRPGAMKRKEKLERMERERFDRNMAQMLGGGAQQPPGGMETDAGAGAAEGSRSALRFSALRSFIEGTMEKKEFKKS</sequence>
<dbReference type="GO" id="GO:0030688">
    <property type="term" value="C:preribosome, small subunit precursor"/>
    <property type="evidence" value="ECO:0007669"/>
    <property type="project" value="InterPro"/>
</dbReference>
<dbReference type="InterPro" id="IPR028160">
    <property type="entry name" value="Slx9-like"/>
</dbReference>
<evidence type="ECO:0000256" key="4">
    <source>
        <dbReference type="ARBA" id="ARBA00023242"/>
    </source>
</evidence>
<gene>
    <name evidence="6" type="ORF">BDY21DRAFT_125439</name>
</gene>
<feature type="compositionally biased region" description="Basic residues" evidence="5">
    <location>
        <begin position="103"/>
        <end position="119"/>
    </location>
</feature>
<accession>A0A6A6NPY2</accession>
<name>A0A6A6NPY2_9PEZI</name>
<comment type="similarity">
    <text evidence="2">Belongs to the SLX9 family.</text>
</comment>
<dbReference type="AlphaFoldDB" id="A0A6A6NPY2"/>
<evidence type="ECO:0000256" key="1">
    <source>
        <dbReference type="ARBA" id="ARBA00004604"/>
    </source>
</evidence>
<reference evidence="6" key="1">
    <citation type="journal article" date="2020" name="Stud. Mycol.">
        <title>101 Dothideomycetes genomes: a test case for predicting lifestyles and emergence of pathogens.</title>
        <authorList>
            <person name="Haridas S."/>
            <person name="Albert R."/>
            <person name="Binder M."/>
            <person name="Bloem J."/>
            <person name="Labutti K."/>
            <person name="Salamov A."/>
            <person name="Andreopoulos B."/>
            <person name="Baker S."/>
            <person name="Barry K."/>
            <person name="Bills G."/>
            <person name="Bluhm B."/>
            <person name="Cannon C."/>
            <person name="Castanera R."/>
            <person name="Culley D."/>
            <person name="Daum C."/>
            <person name="Ezra D."/>
            <person name="Gonzalez J."/>
            <person name="Henrissat B."/>
            <person name="Kuo A."/>
            <person name="Liang C."/>
            <person name="Lipzen A."/>
            <person name="Lutzoni F."/>
            <person name="Magnuson J."/>
            <person name="Mondo S."/>
            <person name="Nolan M."/>
            <person name="Ohm R."/>
            <person name="Pangilinan J."/>
            <person name="Park H.-J."/>
            <person name="Ramirez L."/>
            <person name="Alfaro M."/>
            <person name="Sun H."/>
            <person name="Tritt A."/>
            <person name="Yoshinaga Y."/>
            <person name="Zwiers L.-H."/>
            <person name="Turgeon B."/>
            <person name="Goodwin S."/>
            <person name="Spatafora J."/>
            <person name="Crous P."/>
            <person name="Grigoriev I."/>
        </authorList>
    </citation>
    <scope>NUCLEOTIDE SEQUENCE</scope>
    <source>
        <strain evidence="6">ATCC 16933</strain>
    </source>
</reference>
<proteinExistence type="inferred from homology"/>
<dbReference type="OrthoDB" id="5429132at2759"/>
<dbReference type="EMBL" id="MU001697">
    <property type="protein sequence ID" value="KAF2453444.1"/>
    <property type="molecule type" value="Genomic_DNA"/>
</dbReference>
<evidence type="ECO:0000313" key="6">
    <source>
        <dbReference type="EMBL" id="KAF2453444.1"/>
    </source>
</evidence>
<dbReference type="GO" id="GO:0005730">
    <property type="term" value="C:nucleolus"/>
    <property type="evidence" value="ECO:0007669"/>
    <property type="project" value="UniProtKB-SubCell"/>
</dbReference>
<feature type="region of interest" description="Disordered" evidence="5">
    <location>
        <begin position="137"/>
        <end position="161"/>
    </location>
</feature>
<evidence type="ECO:0000256" key="3">
    <source>
        <dbReference type="ARBA" id="ARBA00021321"/>
    </source>
</evidence>
<organism evidence="6 7">
    <name type="scientific">Lineolata rhizophorae</name>
    <dbReference type="NCBI Taxonomy" id="578093"/>
    <lineage>
        <taxon>Eukaryota</taxon>
        <taxon>Fungi</taxon>
        <taxon>Dikarya</taxon>
        <taxon>Ascomycota</taxon>
        <taxon>Pezizomycotina</taxon>
        <taxon>Dothideomycetes</taxon>
        <taxon>Dothideomycetes incertae sedis</taxon>
        <taxon>Lineolatales</taxon>
        <taxon>Lineolataceae</taxon>
        <taxon>Lineolata</taxon>
    </lineage>
</organism>
<keyword evidence="4" id="KW-0539">Nucleus</keyword>
<feature type="region of interest" description="Disordered" evidence="5">
    <location>
        <begin position="1"/>
        <end position="123"/>
    </location>
</feature>
<feature type="compositionally biased region" description="Low complexity" evidence="5">
    <location>
        <begin position="23"/>
        <end position="36"/>
    </location>
</feature>
<evidence type="ECO:0000256" key="2">
    <source>
        <dbReference type="ARBA" id="ARBA00011022"/>
    </source>
</evidence>
<protein>
    <recommendedName>
        <fullName evidence="3">Ribosome biogenesis protein SLX9</fullName>
    </recommendedName>
</protein>